<feature type="binding site" evidence="5">
    <location>
        <position position="284"/>
    </location>
    <ligand>
        <name>a divalent metal cation</name>
        <dbReference type="ChEBI" id="CHEBI:60240"/>
        <label>2</label>
        <note>catalytic</note>
    </ligand>
</feature>
<dbReference type="Gene3D" id="3.90.230.10">
    <property type="entry name" value="Creatinase/methionine aminopeptidase superfamily"/>
    <property type="match status" value="1"/>
</dbReference>
<comment type="cofactor">
    <cofactor evidence="5">
        <name>Co(2+)</name>
        <dbReference type="ChEBI" id="CHEBI:48828"/>
    </cofactor>
    <cofactor evidence="5">
        <name>Zn(2+)</name>
        <dbReference type="ChEBI" id="CHEBI:29105"/>
    </cofactor>
    <cofactor evidence="5">
        <name>Mn(2+)</name>
        <dbReference type="ChEBI" id="CHEBI:29035"/>
    </cofactor>
    <cofactor evidence="5">
        <name>Fe(2+)</name>
        <dbReference type="ChEBI" id="CHEBI:29033"/>
    </cofactor>
    <text evidence="5">Binds 2 divalent metal cations per subunit. Has a high-affinity and a low affinity metal-binding site. The true nature of the physiological cofactor is under debate. The enzyme is active with cobalt, zinc, manganese or divalent iron ions. Most likely, methionine aminopeptidases function as mononuclear Fe(2+)-metalloproteases under physiological conditions, and the catalytically relevant metal-binding site has been assigned to the histidine-containing high-affinity site.</text>
</comment>
<dbReference type="Pfam" id="PF00557">
    <property type="entry name" value="Peptidase_M24"/>
    <property type="match status" value="1"/>
</dbReference>
<evidence type="ECO:0000256" key="4">
    <source>
        <dbReference type="ARBA" id="ARBA00022801"/>
    </source>
</evidence>
<feature type="binding site" evidence="5">
    <location>
        <position position="227"/>
    </location>
    <ligand>
        <name>substrate</name>
    </ligand>
</feature>
<feature type="binding site" evidence="5">
    <location>
        <position position="128"/>
    </location>
    <ligand>
        <name>substrate</name>
    </ligand>
</feature>
<evidence type="ECO:0000313" key="9">
    <source>
        <dbReference type="Proteomes" id="UP000187209"/>
    </source>
</evidence>
<gene>
    <name evidence="8" type="ORF">SteCoe_31589</name>
</gene>
<dbReference type="EC" id="3.4.11.18" evidence="6"/>
<feature type="binding site" evidence="5">
    <location>
        <position position="252"/>
    </location>
    <ligand>
        <name>a divalent metal cation</name>
        <dbReference type="ChEBI" id="CHEBI:60240"/>
        <label>2</label>
        <note>catalytic</note>
    </ligand>
</feature>
<keyword evidence="9" id="KW-1185">Reference proteome</keyword>
<proteinExistence type="inferred from homology"/>
<keyword evidence="3 5" id="KW-0479">Metal-binding</keyword>
<comment type="function">
    <text evidence="6">Cotranslationally removes the N-terminal methionine from nascent proteins. The N-terminal methionine is often cleaved when the second residue in the primary sequence is small and uncharged (Met-Ala-, Cys, Gly, Pro, Ser, Thr, or Val).</text>
</comment>
<dbReference type="NCBIfam" id="TIGR00500">
    <property type="entry name" value="met_pdase_I"/>
    <property type="match status" value="1"/>
</dbReference>
<keyword evidence="2 5" id="KW-0645">Protease</keyword>
<sequence length="306" mass="34011">MSRFRSIRGVFPLQSPSQYRVLPHSPIPDDIPKPFYYKTKGKGEYTSTFKGDVEILSASSIEKMRKASKIAAGALQVALDNAKPGITTEQIDKIVHNYIISNKAYPSGVYFMGFPKSLCTSVNEIVCHGVPNLRPLQDGDIVNFDVTAFIDGHYGDNSDMAIIGKVPNKDVHKLVEVTRESVWKAIKICKPGVEMRLIGEVIENYVKSFGFAVCHEFLGHGIGANMHMPPPVMNNTNETRVEMKPGMAFTIEPIVMENPDYKLGVWDDGWTIADMTGGLSAQYEHTILITDEGCEILTDRKVLIEK</sequence>
<evidence type="ECO:0000256" key="2">
    <source>
        <dbReference type="ARBA" id="ARBA00022670"/>
    </source>
</evidence>
<dbReference type="SUPFAM" id="SSF55920">
    <property type="entry name" value="Creatinase/aminopeptidase"/>
    <property type="match status" value="1"/>
</dbReference>
<dbReference type="PRINTS" id="PR00599">
    <property type="entry name" value="MAPEPTIDASE"/>
</dbReference>
<comment type="similarity">
    <text evidence="5">Belongs to the peptidase M24A family. Methionine aminopeptidase type 1 subfamily.</text>
</comment>
<comment type="caution">
    <text evidence="8">The sequence shown here is derived from an EMBL/GenBank/DDBJ whole genome shotgun (WGS) entry which is preliminary data.</text>
</comment>
<dbReference type="GO" id="GO:0070006">
    <property type="term" value="F:metalloaminopeptidase activity"/>
    <property type="evidence" value="ECO:0007669"/>
    <property type="project" value="UniProtKB-UniRule"/>
</dbReference>
<evidence type="ECO:0000313" key="8">
    <source>
        <dbReference type="EMBL" id="OMJ70429.1"/>
    </source>
</evidence>
<dbReference type="EMBL" id="MPUH01001088">
    <property type="protein sequence ID" value="OMJ70429.1"/>
    <property type="molecule type" value="Genomic_DNA"/>
</dbReference>
<comment type="catalytic activity">
    <reaction evidence="5 6">
        <text>Release of N-terminal amino acids, preferentially methionine, from peptides and arylamides.</text>
        <dbReference type="EC" id="3.4.11.18"/>
    </reaction>
</comment>
<evidence type="ECO:0000256" key="6">
    <source>
        <dbReference type="RuleBase" id="RU003653"/>
    </source>
</evidence>
<feature type="binding site" evidence="5">
    <location>
        <position position="284"/>
    </location>
    <ligand>
        <name>a divalent metal cation</name>
        <dbReference type="ChEBI" id="CHEBI:60240"/>
        <label>1</label>
    </ligand>
</feature>
<dbReference type="InterPro" id="IPR000994">
    <property type="entry name" value="Pept_M24"/>
</dbReference>
<protein>
    <recommendedName>
        <fullName evidence="6">Methionine aminopeptidase</fullName>
        <ecNumber evidence="6">3.4.11.18</ecNumber>
    </recommendedName>
</protein>
<dbReference type="GO" id="GO:0046872">
    <property type="term" value="F:metal ion binding"/>
    <property type="evidence" value="ECO:0007669"/>
    <property type="project" value="UniProtKB-UniRule"/>
</dbReference>
<dbReference type="InterPro" id="IPR036005">
    <property type="entry name" value="Creatinase/aminopeptidase-like"/>
</dbReference>
<evidence type="ECO:0000259" key="7">
    <source>
        <dbReference type="Pfam" id="PF00557"/>
    </source>
</evidence>
<dbReference type="GO" id="GO:0006508">
    <property type="term" value="P:proteolysis"/>
    <property type="evidence" value="ECO:0007669"/>
    <property type="project" value="UniProtKB-KW"/>
</dbReference>
<dbReference type="InterPro" id="IPR002467">
    <property type="entry name" value="Pept_M24A_MAP1"/>
</dbReference>
<dbReference type="OrthoDB" id="3209743at2759"/>
<name>A0A1R2B0Z1_9CILI</name>
<keyword evidence="4 5" id="KW-0378">Hydrolase</keyword>
<dbReference type="GO" id="GO:0004239">
    <property type="term" value="F:initiator methionyl aminopeptidase activity"/>
    <property type="evidence" value="ECO:0007669"/>
    <property type="project" value="UniProtKB-UniRule"/>
</dbReference>
<evidence type="ECO:0000256" key="3">
    <source>
        <dbReference type="ARBA" id="ARBA00022723"/>
    </source>
</evidence>
<dbReference type="AlphaFoldDB" id="A0A1R2B0Z1"/>
<dbReference type="PANTHER" id="PTHR43330">
    <property type="entry name" value="METHIONINE AMINOPEPTIDASE"/>
    <property type="match status" value="1"/>
</dbReference>
<feature type="binding site" evidence="5">
    <location>
        <position position="156"/>
    </location>
    <ligand>
        <name>a divalent metal cation</name>
        <dbReference type="ChEBI" id="CHEBI:60240"/>
        <label>1</label>
    </ligand>
</feature>
<dbReference type="CDD" id="cd01086">
    <property type="entry name" value="MetAP1"/>
    <property type="match status" value="1"/>
</dbReference>
<evidence type="ECO:0000256" key="5">
    <source>
        <dbReference type="HAMAP-Rule" id="MF_03174"/>
    </source>
</evidence>
<accession>A0A1R2B0Z1</accession>
<feature type="binding site" evidence="5">
    <location>
        <position position="156"/>
    </location>
    <ligand>
        <name>a divalent metal cation</name>
        <dbReference type="ChEBI" id="CHEBI:60240"/>
        <label>2</label>
        <note>catalytic</note>
    </ligand>
</feature>
<dbReference type="Proteomes" id="UP000187209">
    <property type="component" value="Unassembled WGS sequence"/>
</dbReference>
<dbReference type="PANTHER" id="PTHR43330:SF8">
    <property type="entry name" value="METHIONINE AMINOPEPTIDASE 1D, MITOCHONDRIAL"/>
    <property type="match status" value="1"/>
</dbReference>
<feature type="domain" description="Peptidase M24" evidence="7">
    <location>
        <begin position="62"/>
        <end position="291"/>
    </location>
</feature>
<keyword evidence="1 5" id="KW-0031">Aminopeptidase</keyword>
<dbReference type="InterPro" id="IPR001714">
    <property type="entry name" value="Pept_M24_MAP"/>
</dbReference>
<reference evidence="8 9" key="1">
    <citation type="submission" date="2016-11" db="EMBL/GenBank/DDBJ databases">
        <title>The macronuclear genome of Stentor coeruleus: a giant cell with tiny introns.</title>
        <authorList>
            <person name="Slabodnick M."/>
            <person name="Ruby J.G."/>
            <person name="Reiff S.B."/>
            <person name="Swart E.C."/>
            <person name="Gosai S."/>
            <person name="Prabakaran S."/>
            <person name="Witkowska E."/>
            <person name="Larue G.E."/>
            <person name="Fisher S."/>
            <person name="Freeman R.M."/>
            <person name="Gunawardena J."/>
            <person name="Chu W."/>
            <person name="Stover N.A."/>
            <person name="Gregory B.D."/>
            <person name="Nowacki M."/>
            <person name="Derisi J."/>
            <person name="Roy S.W."/>
            <person name="Marshall W.F."/>
            <person name="Sood P."/>
        </authorList>
    </citation>
    <scope>NUCLEOTIDE SEQUENCE [LARGE SCALE GENOMIC DNA]</scope>
    <source>
        <strain evidence="8">WM001</strain>
    </source>
</reference>
<organism evidence="8 9">
    <name type="scientific">Stentor coeruleus</name>
    <dbReference type="NCBI Taxonomy" id="5963"/>
    <lineage>
        <taxon>Eukaryota</taxon>
        <taxon>Sar</taxon>
        <taxon>Alveolata</taxon>
        <taxon>Ciliophora</taxon>
        <taxon>Postciliodesmatophora</taxon>
        <taxon>Heterotrichea</taxon>
        <taxon>Heterotrichida</taxon>
        <taxon>Stentoridae</taxon>
        <taxon>Stentor</taxon>
    </lineage>
</organism>
<feature type="binding site" evidence="5">
    <location>
        <position position="145"/>
    </location>
    <ligand>
        <name>a divalent metal cation</name>
        <dbReference type="ChEBI" id="CHEBI:60240"/>
        <label>1</label>
    </ligand>
</feature>
<evidence type="ECO:0000256" key="1">
    <source>
        <dbReference type="ARBA" id="ARBA00022438"/>
    </source>
</evidence>
<feature type="binding site" evidence="5">
    <location>
        <position position="220"/>
    </location>
    <ligand>
        <name>a divalent metal cation</name>
        <dbReference type="ChEBI" id="CHEBI:60240"/>
        <label>2</label>
        <note>catalytic</note>
    </ligand>
</feature>
<dbReference type="HAMAP" id="MF_01974">
    <property type="entry name" value="MetAP_1"/>
    <property type="match status" value="1"/>
</dbReference>